<keyword evidence="1" id="KW-0732">Signal</keyword>
<reference evidence="2 3" key="1">
    <citation type="submission" date="2024-06" db="EMBL/GenBank/DDBJ databases">
        <authorList>
            <person name="Li F."/>
        </authorList>
    </citation>
    <scope>NUCLEOTIDE SEQUENCE [LARGE SCALE GENOMIC DNA]</scope>
    <source>
        <strain evidence="2 3">GXAS 311</strain>
    </source>
</reference>
<gene>
    <name evidence="2" type="ORF">ABVT43_03240</name>
</gene>
<evidence type="ECO:0000313" key="2">
    <source>
        <dbReference type="EMBL" id="MET1254134.1"/>
    </source>
</evidence>
<sequence>MKSFCATLIICLLSIGLSLPVSSESAKKGRSPCKLISSSEAISRAKQQSGGGKVVSVKLNANGAESVYRIRILVGEKRIKNLTIKACK</sequence>
<feature type="chain" id="PRO_5047497665" description="PepSY domain-containing protein" evidence="1">
    <location>
        <begin position="24"/>
        <end position="88"/>
    </location>
</feature>
<proteinExistence type="predicted"/>
<evidence type="ECO:0000313" key="3">
    <source>
        <dbReference type="Proteomes" id="UP001548189"/>
    </source>
</evidence>
<dbReference type="EMBL" id="JBEVCJ010000002">
    <property type="protein sequence ID" value="MET1254134.1"/>
    <property type="molecule type" value="Genomic_DNA"/>
</dbReference>
<evidence type="ECO:0008006" key="4">
    <source>
        <dbReference type="Google" id="ProtNLM"/>
    </source>
</evidence>
<name>A0ABV2BQD0_9GAMM</name>
<evidence type="ECO:0000256" key="1">
    <source>
        <dbReference type="SAM" id="SignalP"/>
    </source>
</evidence>
<dbReference type="RefSeq" id="WP_353873683.1">
    <property type="nucleotide sequence ID" value="NZ_JBEVCJ010000002.1"/>
</dbReference>
<keyword evidence="3" id="KW-1185">Reference proteome</keyword>
<dbReference type="Proteomes" id="UP001548189">
    <property type="component" value="Unassembled WGS sequence"/>
</dbReference>
<accession>A0ABV2BQD0</accession>
<comment type="caution">
    <text evidence="2">The sequence shown here is derived from an EMBL/GenBank/DDBJ whole genome shotgun (WGS) entry which is preliminary data.</text>
</comment>
<feature type="signal peptide" evidence="1">
    <location>
        <begin position="1"/>
        <end position="23"/>
    </location>
</feature>
<organism evidence="2 3">
    <name type="scientific">Aliikangiella maris</name>
    <dbReference type="NCBI Taxonomy" id="3162458"/>
    <lineage>
        <taxon>Bacteria</taxon>
        <taxon>Pseudomonadati</taxon>
        <taxon>Pseudomonadota</taxon>
        <taxon>Gammaproteobacteria</taxon>
        <taxon>Oceanospirillales</taxon>
        <taxon>Pleioneaceae</taxon>
        <taxon>Aliikangiella</taxon>
    </lineage>
</organism>
<protein>
    <recommendedName>
        <fullName evidence="4">PepSY domain-containing protein</fullName>
    </recommendedName>
</protein>